<accession>A0AAN6X1D4</accession>
<dbReference type="Proteomes" id="UP001302126">
    <property type="component" value="Unassembled WGS sequence"/>
</dbReference>
<sequence>MNGKAHGITRILHSLWWIFLFPPFSFFLAFIYRVGSFRDICLVAWGVGAVCLGFLLLDTLVIFLLTFFFCCMC</sequence>
<dbReference type="EMBL" id="MU864355">
    <property type="protein sequence ID" value="KAK4192184.1"/>
    <property type="molecule type" value="Genomic_DNA"/>
</dbReference>
<keyword evidence="3" id="KW-1185">Reference proteome</keyword>
<keyword evidence="1" id="KW-0472">Membrane</keyword>
<dbReference type="AlphaFoldDB" id="A0AAN6X1D4"/>
<evidence type="ECO:0000313" key="3">
    <source>
        <dbReference type="Proteomes" id="UP001302126"/>
    </source>
</evidence>
<gene>
    <name evidence="2" type="ORF">QBC35DRAFT_484520</name>
</gene>
<protein>
    <submittedName>
        <fullName evidence="2">Uncharacterized protein</fullName>
    </submittedName>
</protein>
<keyword evidence="1" id="KW-1133">Transmembrane helix</keyword>
<name>A0AAN6X1D4_9PEZI</name>
<organism evidence="2 3">
    <name type="scientific">Podospora australis</name>
    <dbReference type="NCBI Taxonomy" id="1536484"/>
    <lineage>
        <taxon>Eukaryota</taxon>
        <taxon>Fungi</taxon>
        <taxon>Dikarya</taxon>
        <taxon>Ascomycota</taxon>
        <taxon>Pezizomycotina</taxon>
        <taxon>Sordariomycetes</taxon>
        <taxon>Sordariomycetidae</taxon>
        <taxon>Sordariales</taxon>
        <taxon>Podosporaceae</taxon>
        <taxon>Podospora</taxon>
    </lineage>
</organism>
<feature type="transmembrane region" description="Helical" evidence="1">
    <location>
        <begin position="44"/>
        <end position="70"/>
    </location>
</feature>
<comment type="caution">
    <text evidence="2">The sequence shown here is derived from an EMBL/GenBank/DDBJ whole genome shotgun (WGS) entry which is preliminary data.</text>
</comment>
<keyword evidence="1" id="KW-0812">Transmembrane</keyword>
<proteinExistence type="predicted"/>
<reference evidence="2" key="1">
    <citation type="journal article" date="2023" name="Mol. Phylogenet. Evol.">
        <title>Genome-scale phylogeny and comparative genomics of the fungal order Sordariales.</title>
        <authorList>
            <person name="Hensen N."/>
            <person name="Bonometti L."/>
            <person name="Westerberg I."/>
            <person name="Brannstrom I.O."/>
            <person name="Guillou S."/>
            <person name="Cros-Aarteil S."/>
            <person name="Calhoun S."/>
            <person name="Haridas S."/>
            <person name="Kuo A."/>
            <person name="Mondo S."/>
            <person name="Pangilinan J."/>
            <person name="Riley R."/>
            <person name="LaButti K."/>
            <person name="Andreopoulos B."/>
            <person name="Lipzen A."/>
            <person name="Chen C."/>
            <person name="Yan M."/>
            <person name="Daum C."/>
            <person name="Ng V."/>
            <person name="Clum A."/>
            <person name="Steindorff A."/>
            <person name="Ohm R.A."/>
            <person name="Martin F."/>
            <person name="Silar P."/>
            <person name="Natvig D.O."/>
            <person name="Lalanne C."/>
            <person name="Gautier V."/>
            <person name="Ament-Velasquez S.L."/>
            <person name="Kruys A."/>
            <person name="Hutchinson M.I."/>
            <person name="Powell A.J."/>
            <person name="Barry K."/>
            <person name="Miller A.N."/>
            <person name="Grigoriev I.V."/>
            <person name="Debuchy R."/>
            <person name="Gladieux P."/>
            <person name="Hiltunen Thoren M."/>
            <person name="Johannesson H."/>
        </authorList>
    </citation>
    <scope>NUCLEOTIDE SEQUENCE</scope>
    <source>
        <strain evidence="2">PSN309</strain>
    </source>
</reference>
<evidence type="ECO:0000256" key="1">
    <source>
        <dbReference type="SAM" id="Phobius"/>
    </source>
</evidence>
<reference evidence="2" key="2">
    <citation type="submission" date="2023-05" db="EMBL/GenBank/DDBJ databases">
        <authorList>
            <consortium name="Lawrence Berkeley National Laboratory"/>
            <person name="Steindorff A."/>
            <person name="Hensen N."/>
            <person name="Bonometti L."/>
            <person name="Westerberg I."/>
            <person name="Brannstrom I.O."/>
            <person name="Guillou S."/>
            <person name="Cros-Aarteil S."/>
            <person name="Calhoun S."/>
            <person name="Haridas S."/>
            <person name="Kuo A."/>
            <person name="Mondo S."/>
            <person name="Pangilinan J."/>
            <person name="Riley R."/>
            <person name="Labutti K."/>
            <person name="Andreopoulos B."/>
            <person name="Lipzen A."/>
            <person name="Chen C."/>
            <person name="Yanf M."/>
            <person name="Daum C."/>
            <person name="Ng V."/>
            <person name="Clum A."/>
            <person name="Ohm R."/>
            <person name="Martin F."/>
            <person name="Silar P."/>
            <person name="Natvig D."/>
            <person name="Lalanne C."/>
            <person name="Gautier V."/>
            <person name="Ament-Velasquez S.L."/>
            <person name="Kruys A."/>
            <person name="Hutchinson M.I."/>
            <person name="Powell A.J."/>
            <person name="Barry K."/>
            <person name="Miller A.N."/>
            <person name="Grigoriev I.V."/>
            <person name="Debuchy R."/>
            <person name="Gladieux P."/>
            <person name="Thoren M.H."/>
            <person name="Johannesson H."/>
        </authorList>
    </citation>
    <scope>NUCLEOTIDE SEQUENCE</scope>
    <source>
        <strain evidence="2">PSN309</strain>
    </source>
</reference>
<evidence type="ECO:0000313" key="2">
    <source>
        <dbReference type="EMBL" id="KAK4192184.1"/>
    </source>
</evidence>
<feature type="transmembrane region" description="Helical" evidence="1">
    <location>
        <begin position="12"/>
        <end position="32"/>
    </location>
</feature>